<organism evidence="2 3">
    <name type="scientific">Protea cynaroides</name>
    <dbReference type="NCBI Taxonomy" id="273540"/>
    <lineage>
        <taxon>Eukaryota</taxon>
        <taxon>Viridiplantae</taxon>
        <taxon>Streptophyta</taxon>
        <taxon>Embryophyta</taxon>
        <taxon>Tracheophyta</taxon>
        <taxon>Spermatophyta</taxon>
        <taxon>Magnoliopsida</taxon>
        <taxon>Proteales</taxon>
        <taxon>Proteaceae</taxon>
        <taxon>Protea</taxon>
    </lineage>
</organism>
<gene>
    <name evidence="2" type="ORF">NE237_021566</name>
</gene>
<dbReference type="EMBL" id="JAMYWD010000009">
    <property type="protein sequence ID" value="KAJ4961656.1"/>
    <property type="molecule type" value="Genomic_DNA"/>
</dbReference>
<evidence type="ECO:0000256" key="1">
    <source>
        <dbReference type="SAM" id="MobiDB-lite"/>
    </source>
</evidence>
<comment type="caution">
    <text evidence="2">The sequence shown here is derived from an EMBL/GenBank/DDBJ whole genome shotgun (WGS) entry which is preliminary data.</text>
</comment>
<keyword evidence="3" id="KW-1185">Reference proteome</keyword>
<dbReference type="Proteomes" id="UP001141806">
    <property type="component" value="Unassembled WGS sequence"/>
</dbReference>
<evidence type="ECO:0000313" key="3">
    <source>
        <dbReference type="Proteomes" id="UP001141806"/>
    </source>
</evidence>
<protein>
    <submittedName>
        <fullName evidence="2">Uncharacterized protein</fullName>
    </submittedName>
</protein>
<proteinExistence type="predicted"/>
<accession>A0A9Q0H818</accession>
<evidence type="ECO:0000313" key="2">
    <source>
        <dbReference type="EMBL" id="KAJ4961656.1"/>
    </source>
</evidence>
<dbReference type="AlphaFoldDB" id="A0A9Q0H818"/>
<sequence length="122" mass="13775">MEKALLWVGGALRRWRYRELLSERAWERSNLDLSCRDNQSLSISSDYGVYLEGCEKVLAAVGLERSCSTSHRRWDGIVFRADLRQWNGVKAHEAGAERAMEEGDGRGQGSRGNEQVVAENGF</sequence>
<reference evidence="2" key="1">
    <citation type="journal article" date="2023" name="Plant J.">
        <title>The genome of the king protea, Protea cynaroides.</title>
        <authorList>
            <person name="Chang J."/>
            <person name="Duong T.A."/>
            <person name="Schoeman C."/>
            <person name="Ma X."/>
            <person name="Roodt D."/>
            <person name="Barker N."/>
            <person name="Li Z."/>
            <person name="Van de Peer Y."/>
            <person name="Mizrachi E."/>
        </authorList>
    </citation>
    <scope>NUCLEOTIDE SEQUENCE</scope>
    <source>
        <tissue evidence="2">Young leaves</tissue>
    </source>
</reference>
<name>A0A9Q0H818_9MAGN</name>
<feature type="region of interest" description="Disordered" evidence="1">
    <location>
        <begin position="99"/>
        <end position="122"/>
    </location>
</feature>